<sequence length="143" mass="16647">MREIYMKKSVLLNHLKEAVSREEYEKLMTDTISDISQYNRRTMLEIMDSTEAPEGEVSSDQIAALKNTLKAYLGTYMADHPESWKWIILPCIYLCFVCLLPLHPQEAVHYTTKQEEDTTLYFCPMREDVPGSVCHFCVCRKQA</sequence>
<reference evidence="1 2" key="1">
    <citation type="submission" date="2021-10" db="EMBL/GenBank/DDBJ databases">
        <title>Anaerobic single-cell dispensing facilitates the cultivation of human gut bacteria.</title>
        <authorList>
            <person name="Afrizal A."/>
        </authorList>
    </citation>
    <scope>NUCLEOTIDE SEQUENCE [LARGE SCALE GENOMIC DNA]</scope>
    <source>
        <strain evidence="1 2">CLA-AA-H276</strain>
    </source>
</reference>
<name>A0AAE3AA86_9FIRM</name>
<dbReference type="RefSeq" id="WP_308459389.1">
    <property type="nucleotide sequence ID" value="NZ_JAJEPS010000007.1"/>
</dbReference>
<dbReference type="Pfam" id="PF09888">
    <property type="entry name" value="DUF2115"/>
    <property type="match status" value="1"/>
</dbReference>
<evidence type="ECO:0000313" key="1">
    <source>
        <dbReference type="EMBL" id="MCC2126281.1"/>
    </source>
</evidence>
<protein>
    <submittedName>
        <fullName evidence="1">DUF2115 family protein</fullName>
    </submittedName>
</protein>
<dbReference type="InterPro" id="IPR019215">
    <property type="entry name" value="DUF2115"/>
</dbReference>
<dbReference type="EMBL" id="JAJEPS010000007">
    <property type="protein sequence ID" value="MCC2126281.1"/>
    <property type="molecule type" value="Genomic_DNA"/>
</dbReference>
<comment type="caution">
    <text evidence="1">The sequence shown here is derived from an EMBL/GenBank/DDBJ whole genome shotgun (WGS) entry which is preliminary data.</text>
</comment>
<dbReference type="Proteomes" id="UP001198220">
    <property type="component" value="Unassembled WGS sequence"/>
</dbReference>
<keyword evidence="2" id="KW-1185">Reference proteome</keyword>
<proteinExistence type="predicted"/>
<evidence type="ECO:0000313" key="2">
    <source>
        <dbReference type="Proteomes" id="UP001198220"/>
    </source>
</evidence>
<accession>A0AAE3AA86</accession>
<organism evidence="1 2">
    <name type="scientific">Hominiventricola filiformis</name>
    <dbReference type="NCBI Taxonomy" id="2885352"/>
    <lineage>
        <taxon>Bacteria</taxon>
        <taxon>Bacillati</taxon>
        <taxon>Bacillota</taxon>
        <taxon>Clostridia</taxon>
        <taxon>Lachnospirales</taxon>
        <taxon>Lachnospiraceae</taxon>
        <taxon>Hominiventricola</taxon>
    </lineage>
</organism>
<gene>
    <name evidence="1" type="ORF">LKD36_08815</name>
</gene>
<dbReference type="AlphaFoldDB" id="A0AAE3AA86"/>